<evidence type="ECO:0000256" key="1">
    <source>
        <dbReference type="ARBA" id="ARBA00022614"/>
    </source>
</evidence>
<dbReference type="Proteomes" id="UP001642409">
    <property type="component" value="Unassembled WGS sequence"/>
</dbReference>
<proteinExistence type="predicted"/>
<dbReference type="SMART" id="SM00365">
    <property type="entry name" value="LRR_SD22"/>
    <property type="match status" value="3"/>
</dbReference>
<dbReference type="PANTHER" id="PTHR46652:SF3">
    <property type="entry name" value="LEUCINE-RICH REPEAT-CONTAINING PROTEIN 9"/>
    <property type="match status" value="1"/>
</dbReference>
<comment type="caution">
    <text evidence="3">The sequence shown here is derived from an EMBL/GenBank/DDBJ whole genome shotgun (WGS) entry which is preliminary data.</text>
</comment>
<dbReference type="PANTHER" id="PTHR46652">
    <property type="entry name" value="LEUCINE-RICH REPEAT AND IQ DOMAIN-CONTAINING PROTEIN 1-RELATED"/>
    <property type="match status" value="1"/>
</dbReference>
<gene>
    <name evidence="3" type="ORF">HINF_LOCUS28921</name>
</gene>
<organism evidence="3 4">
    <name type="scientific">Hexamita inflata</name>
    <dbReference type="NCBI Taxonomy" id="28002"/>
    <lineage>
        <taxon>Eukaryota</taxon>
        <taxon>Metamonada</taxon>
        <taxon>Diplomonadida</taxon>
        <taxon>Hexamitidae</taxon>
        <taxon>Hexamitinae</taxon>
        <taxon>Hexamita</taxon>
    </lineage>
</organism>
<name>A0ABP1ISY4_9EUKA</name>
<protein>
    <submittedName>
        <fullName evidence="3">Leucine-rich_repeat domain-containing protein</fullName>
    </submittedName>
</protein>
<dbReference type="EMBL" id="CAXDID020000092">
    <property type="protein sequence ID" value="CAL6023004.1"/>
    <property type="molecule type" value="Genomic_DNA"/>
</dbReference>
<dbReference type="InterPro" id="IPR032675">
    <property type="entry name" value="LRR_dom_sf"/>
</dbReference>
<evidence type="ECO:0000313" key="4">
    <source>
        <dbReference type="Proteomes" id="UP001642409"/>
    </source>
</evidence>
<dbReference type="InterPro" id="IPR001611">
    <property type="entry name" value="Leu-rich_rpt"/>
</dbReference>
<keyword evidence="2" id="KW-0677">Repeat</keyword>
<sequence length="320" mass="37097">MLQNDQIQKLKQKFKSKTKNGHLNIKNYQELIEFEAVQEMNVKSISINQCNQISPIIINKTVKELNISGCEPQIIDNLQFENLEVLHLHFNKVKDIQQFLKFPKLKKLNLTLNEGVNLSQIAQLNNITILELGQCKLKDISDIKTLLLEELHLSGNQGLDITPLQYVKSLRKLNIGYCGVQSIAALCTLTCLEELIMYDNIITHIWPLEHLNQLKVVDLQLNRIKDFSQISRRPNFSQFNISNQLDYTVDETKLSNKIQCVDRPITLLRKMYESDNRLMSVILTIKLNIQQNIFKQRSNQLIIAQQAASLFKFYAEECQQ</sequence>
<evidence type="ECO:0000313" key="3">
    <source>
        <dbReference type="EMBL" id="CAL6023004.1"/>
    </source>
</evidence>
<evidence type="ECO:0000256" key="2">
    <source>
        <dbReference type="ARBA" id="ARBA00022737"/>
    </source>
</evidence>
<dbReference type="PROSITE" id="PS51450">
    <property type="entry name" value="LRR"/>
    <property type="match status" value="2"/>
</dbReference>
<dbReference type="Gene3D" id="3.80.10.10">
    <property type="entry name" value="Ribonuclease Inhibitor"/>
    <property type="match status" value="1"/>
</dbReference>
<dbReference type="InterPro" id="IPR050836">
    <property type="entry name" value="SDS22/Internalin_LRR"/>
</dbReference>
<accession>A0ABP1ISY4</accession>
<keyword evidence="4" id="KW-1185">Reference proteome</keyword>
<reference evidence="3 4" key="1">
    <citation type="submission" date="2024-07" db="EMBL/GenBank/DDBJ databases">
        <authorList>
            <person name="Akdeniz Z."/>
        </authorList>
    </citation>
    <scope>NUCLEOTIDE SEQUENCE [LARGE SCALE GENOMIC DNA]</scope>
</reference>
<keyword evidence="1" id="KW-0433">Leucine-rich repeat</keyword>
<dbReference type="SUPFAM" id="SSF52058">
    <property type="entry name" value="L domain-like"/>
    <property type="match status" value="1"/>
</dbReference>